<evidence type="ECO:0000313" key="3">
    <source>
        <dbReference type="Proteomes" id="UP000239494"/>
    </source>
</evidence>
<dbReference type="SUPFAM" id="SSF46894">
    <property type="entry name" value="C-terminal effector domain of the bipartite response regulators"/>
    <property type="match status" value="1"/>
</dbReference>
<dbReference type="GO" id="GO:0006355">
    <property type="term" value="P:regulation of DNA-templated transcription"/>
    <property type="evidence" value="ECO:0007669"/>
    <property type="project" value="InterPro"/>
</dbReference>
<comment type="caution">
    <text evidence="2">The sequence shown here is derived from an EMBL/GenBank/DDBJ whole genome shotgun (WGS) entry which is preliminary data.</text>
</comment>
<dbReference type="Gene3D" id="1.10.10.10">
    <property type="entry name" value="Winged helix-like DNA-binding domain superfamily/Winged helix DNA-binding domain"/>
    <property type="match status" value="1"/>
</dbReference>
<dbReference type="SMART" id="SM00421">
    <property type="entry name" value="HTH_LUXR"/>
    <property type="match status" value="1"/>
</dbReference>
<dbReference type="AlphaFoldDB" id="A0A2T0TCK4"/>
<protein>
    <recommendedName>
        <fullName evidence="1">HTH luxR-type domain-containing protein</fullName>
    </recommendedName>
</protein>
<dbReference type="GO" id="GO:0003677">
    <property type="term" value="F:DNA binding"/>
    <property type="evidence" value="ECO:0007669"/>
    <property type="project" value="InterPro"/>
</dbReference>
<dbReference type="InterPro" id="IPR016032">
    <property type="entry name" value="Sig_transdc_resp-reg_C-effctor"/>
</dbReference>
<accession>A0A2T0TCK4</accession>
<evidence type="ECO:0000313" key="2">
    <source>
        <dbReference type="EMBL" id="PRY43389.1"/>
    </source>
</evidence>
<proteinExistence type="predicted"/>
<dbReference type="OrthoDB" id="4266042at2"/>
<gene>
    <name evidence="2" type="ORF">CLV43_103132</name>
</gene>
<dbReference type="InterPro" id="IPR000792">
    <property type="entry name" value="Tscrpt_reg_LuxR_C"/>
</dbReference>
<sequence length="208" mass="23044">MDLIEVVHGERELFERAGHLFDVDEMACAANTLFTWWSTNAEAPKNPRRLKRLRKMFRLSAMLDPSWSQRAHVMAEQGAEVRVSPDDLNETLLLGDRFVIMAGDMSHGERSYSVISAPQAVQGIHALYEAAWRAASPLEVHDASMVELRPLTPGILTALNDGLTDEAAARALGLSLRTYRRRVAELMAAMGATSRFQAGSRARELGLV</sequence>
<keyword evidence="3" id="KW-1185">Reference proteome</keyword>
<dbReference type="EMBL" id="PVTF01000003">
    <property type="protein sequence ID" value="PRY43389.1"/>
    <property type="molecule type" value="Genomic_DNA"/>
</dbReference>
<name>A0A2T0TCK4_9PSEU</name>
<organism evidence="2 3">
    <name type="scientific">Umezawaea tangerina</name>
    <dbReference type="NCBI Taxonomy" id="84725"/>
    <lineage>
        <taxon>Bacteria</taxon>
        <taxon>Bacillati</taxon>
        <taxon>Actinomycetota</taxon>
        <taxon>Actinomycetes</taxon>
        <taxon>Pseudonocardiales</taxon>
        <taxon>Pseudonocardiaceae</taxon>
        <taxon>Umezawaea</taxon>
    </lineage>
</organism>
<dbReference type="RefSeq" id="WP_106186977.1">
    <property type="nucleotide sequence ID" value="NZ_PVTF01000003.1"/>
</dbReference>
<reference evidence="2 3" key="1">
    <citation type="submission" date="2018-03" db="EMBL/GenBank/DDBJ databases">
        <title>Genomic Encyclopedia of Archaeal and Bacterial Type Strains, Phase II (KMG-II): from individual species to whole genera.</title>
        <authorList>
            <person name="Goeker M."/>
        </authorList>
    </citation>
    <scope>NUCLEOTIDE SEQUENCE [LARGE SCALE GENOMIC DNA]</scope>
    <source>
        <strain evidence="2 3">DSM 44720</strain>
    </source>
</reference>
<dbReference type="Proteomes" id="UP000239494">
    <property type="component" value="Unassembled WGS sequence"/>
</dbReference>
<feature type="domain" description="HTH luxR-type" evidence="1">
    <location>
        <begin position="148"/>
        <end position="202"/>
    </location>
</feature>
<evidence type="ECO:0000259" key="1">
    <source>
        <dbReference type="SMART" id="SM00421"/>
    </source>
</evidence>
<dbReference type="InterPro" id="IPR036388">
    <property type="entry name" value="WH-like_DNA-bd_sf"/>
</dbReference>